<evidence type="ECO:0000313" key="3">
    <source>
        <dbReference type="Proteomes" id="UP000017836"/>
    </source>
</evidence>
<name>U5D0L6_AMBTC</name>
<gene>
    <name evidence="2" type="ORF">AMTR_s05267p00002500</name>
</gene>
<accession>U5D0L6</accession>
<feature type="non-terminal residue" evidence="2">
    <location>
        <position position="59"/>
    </location>
</feature>
<proteinExistence type="predicted"/>
<sequence length="59" mass="6337">MVRERKLGFGHGINQDNGVAEKKGGAIERIKETGNGKYGWGGLKGQKGGVAIGVDWVRR</sequence>
<evidence type="ECO:0000313" key="2">
    <source>
        <dbReference type="EMBL" id="ERM99483.1"/>
    </source>
</evidence>
<feature type="region of interest" description="Disordered" evidence="1">
    <location>
        <begin position="1"/>
        <end position="20"/>
    </location>
</feature>
<dbReference type="HOGENOM" id="CLU_2967876_0_0_1"/>
<dbReference type="Proteomes" id="UP000017836">
    <property type="component" value="Unassembled WGS sequence"/>
</dbReference>
<organism evidence="2 3">
    <name type="scientific">Amborella trichopoda</name>
    <dbReference type="NCBI Taxonomy" id="13333"/>
    <lineage>
        <taxon>Eukaryota</taxon>
        <taxon>Viridiplantae</taxon>
        <taxon>Streptophyta</taxon>
        <taxon>Embryophyta</taxon>
        <taxon>Tracheophyta</taxon>
        <taxon>Spermatophyta</taxon>
        <taxon>Magnoliopsida</taxon>
        <taxon>Amborellales</taxon>
        <taxon>Amborellaceae</taxon>
        <taxon>Amborella</taxon>
    </lineage>
</organism>
<keyword evidence="3" id="KW-1185">Reference proteome</keyword>
<evidence type="ECO:0000256" key="1">
    <source>
        <dbReference type="SAM" id="MobiDB-lite"/>
    </source>
</evidence>
<dbReference type="AlphaFoldDB" id="U5D0L6"/>
<reference evidence="3" key="1">
    <citation type="journal article" date="2013" name="Science">
        <title>The Amborella genome and the evolution of flowering plants.</title>
        <authorList>
            <consortium name="Amborella Genome Project"/>
        </authorList>
    </citation>
    <scope>NUCLEOTIDE SEQUENCE [LARGE SCALE GENOMIC DNA]</scope>
</reference>
<dbReference type="EMBL" id="KI395010">
    <property type="protein sequence ID" value="ERM99483.1"/>
    <property type="molecule type" value="Genomic_DNA"/>
</dbReference>
<protein>
    <submittedName>
        <fullName evidence="2">Uncharacterized protein</fullName>
    </submittedName>
</protein>
<dbReference type="Gramene" id="ERM99483">
    <property type="protein sequence ID" value="ERM99483"/>
    <property type="gene ID" value="AMTR_s05267p00002500"/>
</dbReference>